<dbReference type="Gene3D" id="3.90.1150.10">
    <property type="entry name" value="Aspartate Aminotransferase, domain 1"/>
    <property type="match status" value="1"/>
</dbReference>
<feature type="domain" description="Aminotransferase class I/classII large" evidence="6">
    <location>
        <begin position="24"/>
        <end position="368"/>
    </location>
</feature>
<proteinExistence type="inferred from homology"/>
<dbReference type="OrthoDB" id="9802328at2"/>
<evidence type="ECO:0000256" key="5">
    <source>
        <dbReference type="ARBA" id="ARBA00022898"/>
    </source>
</evidence>
<evidence type="ECO:0000256" key="2">
    <source>
        <dbReference type="ARBA" id="ARBA00007441"/>
    </source>
</evidence>
<dbReference type="Gene3D" id="3.40.640.10">
    <property type="entry name" value="Type I PLP-dependent aspartate aminotransferase-like (Major domain)"/>
    <property type="match status" value="1"/>
</dbReference>
<dbReference type="SUPFAM" id="SSF53383">
    <property type="entry name" value="PLP-dependent transferases"/>
    <property type="match status" value="1"/>
</dbReference>
<organism evidence="7 8">
    <name type="scientific">Flavobacterium supellecticarium</name>
    <dbReference type="NCBI Taxonomy" id="2565924"/>
    <lineage>
        <taxon>Bacteria</taxon>
        <taxon>Pseudomonadati</taxon>
        <taxon>Bacteroidota</taxon>
        <taxon>Flavobacteriia</taxon>
        <taxon>Flavobacteriales</taxon>
        <taxon>Flavobacteriaceae</taxon>
        <taxon>Flavobacterium</taxon>
    </lineage>
</organism>
<dbReference type="InterPro" id="IPR051326">
    <property type="entry name" value="Kynurenine-oxoglutarate_AT"/>
</dbReference>
<evidence type="ECO:0000256" key="4">
    <source>
        <dbReference type="ARBA" id="ARBA00022679"/>
    </source>
</evidence>
<dbReference type="AlphaFoldDB" id="A0A4S3ZVV1"/>
<name>A0A4S3ZVV1_9FLAO</name>
<evidence type="ECO:0000256" key="3">
    <source>
        <dbReference type="ARBA" id="ARBA00022576"/>
    </source>
</evidence>
<dbReference type="FunFam" id="3.40.640.10:FF:000033">
    <property type="entry name" value="Aspartate aminotransferase"/>
    <property type="match status" value="1"/>
</dbReference>
<accession>A0A4S3ZVV1</accession>
<dbReference type="RefSeq" id="WP_136403361.1">
    <property type="nucleotide sequence ID" value="NZ_SSNZ01000004.1"/>
</dbReference>
<keyword evidence="8" id="KW-1185">Reference proteome</keyword>
<protein>
    <submittedName>
        <fullName evidence="7">Aminotransferase class I/II-fold pyridoxal phosphate-dependent enzyme</fullName>
    </submittedName>
</protein>
<sequence>MSKLPHIGTSIFTVMSQMANEHQAINLSQGFPNFPVDERLTAITAKLAYENVHQYTPMAGHSGLLDKITRLTLASYNRNLNPVTDMVVTAGATEAIFATIQALVNKNEEVIILDPSYDCYEAPILLSNALPVRVALNDDYTPNWEAIATRMNAKTRMLIINNPHNPTGKIWSEADFIQLEKLLDLYPDVILLSDEVYEYITYEQPHISVNTRIKLRDKSVIISSFGKSLHITGWKIGYAIAPEYLMREIKKVHQFLVFSVNSLSQVAISEYLDIVDFNEIATMYRQKRDYFRELMAKTPFELLPCEGSYFQVASYASFSKQNDIDFSKELITRYGVATIPISTFYADGKDLKLVRFCFAKDNNTLEQATLRLQKVAF</sequence>
<dbReference type="InterPro" id="IPR015424">
    <property type="entry name" value="PyrdxlP-dep_Trfase"/>
</dbReference>
<evidence type="ECO:0000313" key="7">
    <source>
        <dbReference type="EMBL" id="THF49955.1"/>
    </source>
</evidence>
<evidence type="ECO:0000256" key="1">
    <source>
        <dbReference type="ARBA" id="ARBA00001933"/>
    </source>
</evidence>
<dbReference type="NCBIfam" id="NF006569">
    <property type="entry name" value="PRK09082.1"/>
    <property type="match status" value="1"/>
</dbReference>
<comment type="cofactor">
    <cofactor evidence="1">
        <name>pyridoxal 5'-phosphate</name>
        <dbReference type="ChEBI" id="CHEBI:597326"/>
    </cofactor>
</comment>
<dbReference type="InterPro" id="IPR015422">
    <property type="entry name" value="PyrdxlP-dep_Trfase_small"/>
</dbReference>
<dbReference type="EMBL" id="SSNZ01000004">
    <property type="protein sequence ID" value="THF49955.1"/>
    <property type="molecule type" value="Genomic_DNA"/>
</dbReference>
<dbReference type="Proteomes" id="UP000307507">
    <property type="component" value="Unassembled WGS sequence"/>
</dbReference>
<dbReference type="GO" id="GO:0005737">
    <property type="term" value="C:cytoplasm"/>
    <property type="evidence" value="ECO:0007669"/>
    <property type="project" value="TreeGrafter"/>
</dbReference>
<keyword evidence="5" id="KW-0663">Pyridoxal phosphate</keyword>
<dbReference type="PANTHER" id="PTHR43807">
    <property type="entry name" value="FI04487P"/>
    <property type="match status" value="1"/>
</dbReference>
<dbReference type="CDD" id="cd00609">
    <property type="entry name" value="AAT_like"/>
    <property type="match status" value="1"/>
</dbReference>
<dbReference type="InterPro" id="IPR004839">
    <property type="entry name" value="Aminotransferase_I/II_large"/>
</dbReference>
<comment type="caution">
    <text evidence="7">The sequence shown here is derived from an EMBL/GenBank/DDBJ whole genome shotgun (WGS) entry which is preliminary data.</text>
</comment>
<dbReference type="PANTHER" id="PTHR43807:SF20">
    <property type="entry name" value="FI04487P"/>
    <property type="match status" value="1"/>
</dbReference>
<dbReference type="GO" id="GO:0016212">
    <property type="term" value="F:kynurenine-oxoglutarate transaminase activity"/>
    <property type="evidence" value="ECO:0007669"/>
    <property type="project" value="TreeGrafter"/>
</dbReference>
<gene>
    <name evidence="7" type="ORF">E6C50_11440</name>
</gene>
<dbReference type="InterPro" id="IPR015421">
    <property type="entry name" value="PyrdxlP-dep_Trfase_major"/>
</dbReference>
<dbReference type="GO" id="GO:0030170">
    <property type="term" value="F:pyridoxal phosphate binding"/>
    <property type="evidence" value="ECO:0007669"/>
    <property type="project" value="InterPro"/>
</dbReference>
<reference evidence="7 8" key="1">
    <citation type="submission" date="2019-04" db="EMBL/GenBank/DDBJ databases">
        <title>Flavobacterium sp. nov. isolated from construction timber.</title>
        <authorList>
            <person name="Lin S.-Y."/>
            <person name="Chang C.-T."/>
            <person name="Young C.-C."/>
        </authorList>
    </citation>
    <scope>NUCLEOTIDE SEQUENCE [LARGE SCALE GENOMIC DNA]</scope>
    <source>
        <strain evidence="7 8">CC-CTC003</strain>
    </source>
</reference>
<comment type="similarity">
    <text evidence="2">Belongs to the class-I pyridoxal-phosphate-dependent aminotransferase family.</text>
</comment>
<evidence type="ECO:0000259" key="6">
    <source>
        <dbReference type="Pfam" id="PF00155"/>
    </source>
</evidence>
<dbReference type="Pfam" id="PF00155">
    <property type="entry name" value="Aminotran_1_2"/>
    <property type="match status" value="1"/>
</dbReference>
<keyword evidence="4 7" id="KW-0808">Transferase</keyword>
<evidence type="ECO:0000313" key="8">
    <source>
        <dbReference type="Proteomes" id="UP000307507"/>
    </source>
</evidence>
<keyword evidence="3 7" id="KW-0032">Aminotransferase</keyword>